<dbReference type="InterPro" id="IPR011055">
    <property type="entry name" value="Dup_hybrid_motif"/>
</dbReference>
<keyword evidence="3" id="KW-0479">Metal-binding</keyword>
<evidence type="ECO:0000313" key="10">
    <source>
        <dbReference type="Proteomes" id="UP000009071"/>
    </source>
</evidence>
<organism evidence="9 10">
    <name type="scientific">Solidesulfovibrio magneticus (strain ATCC 700980 / DSM 13731 / RS-1)</name>
    <name type="common">Desulfovibrio magneticus</name>
    <dbReference type="NCBI Taxonomy" id="573370"/>
    <lineage>
        <taxon>Bacteria</taxon>
        <taxon>Pseudomonadati</taxon>
        <taxon>Thermodesulfobacteriota</taxon>
        <taxon>Desulfovibrionia</taxon>
        <taxon>Desulfovibrionales</taxon>
        <taxon>Desulfovibrionaceae</taxon>
        <taxon>Solidesulfovibrio</taxon>
    </lineage>
</organism>
<evidence type="ECO:0000256" key="1">
    <source>
        <dbReference type="ARBA" id="ARBA00001947"/>
    </source>
</evidence>
<protein>
    <submittedName>
        <fullName evidence="9">M23B family peptidase</fullName>
    </submittedName>
</protein>
<dbReference type="EMBL" id="AP010904">
    <property type="protein sequence ID" value="BAH75304.1"/>
    <property type="molecule type" value="Genomic_DNA"/>
</dbReference>
<dbReference type="Gene3D" id="3.10.450.350">
    <property type="match status" value="1"/>
</dbReference>
<dbReference type="SUPFAM" id="SSF51261">
    <property type="entry name" value="Duplicated hybrid motif"/>
    <property type="match status" value="1"/>
</dbReference>
<evidence type="ECO:0000256" key="7">
    <source>
        <dbReference type="SAM" id="MobiDB-lite"/>
    </source>
</evidence>
<dbReference type="KEGG" id="dma:DMR_18130"/>
<evidence type="ECO:0000256" key="6">
    <source>
        <dbReference type="ARBA" id="ARBA00023049"/>
    </source>
</evidence>
<keyword evidence="6" id="KW-0482">Metalloprotease</keyword>
<dbReference type="GO" id="GO:0046872">
    <property type="term" value="F:metal ion binding"/>
    <property type="evidence" value="ECO:0007669"/>
    <property type="project" value="UniProtKB-KW"/>
</dbReference>
<evidence type="ECO:0000256" key="3">
    <source>
        <dbReference type="ARBA" id="ARBA00022723"/>
    </source>
</evidence>
<name>C4XQD9_SOLM1</name>
<keyword evidence="4" id="KW-0378">Hydrolase</keyword>
<dbReference type="PANTHER" id="PTHR21666:SF288">
    <property type="entry name" value="CELL DIVISION PROTEIN YTFB"/>
    <property type="match status" value="1"/>
</dbReference>
<dbReference type="CDD" id="cd12797">
    <property type="entry name" value="M23_peptidase"/>
    <property type="match status" value="1"/>
</dbReference>
<gene>
    <name evidence="9" type="ordered locus">DMR_18130</name>
</gene>
<dbReference type="Pfam" id="PF01551">
    <property type="entry name" value="Peptidase_M23"/>
    <property type="match status" value="1"/>
</dbReference>
<dbReference type="eggNOG" id="COG0739">
    <property type="taxonomic scope" value="Bacteria"/>
</dbReference>
<dbReference type="GO" id="GO:0006508">
    <property type="term" value="P:proteolysis"/>
    <property type="evidence" value="ECO:0007669"/>
    <property type="project" value="UniProtKB-KW"/>
</dbReference>
<dbReference type="Gene3D" id="2.70.70.10">
    <property type="entry name" value="Glucose Permease (Domain IIA)"/>
    <property type="match status" value="1"/>
</dbReference>
<dbReference type="GO" id="GO:0004222">
    <property type="term" value="F:metalloendopeptidase activity"/>
    <property type="evidence" value="ECO:0007669"/>
    <property type="project" value="TreeGrafter"/>
</dbReference>
<feature type="region of interest" description="Disordered" evidence="7">
    <location>
        <begin position="81"/>
        <end position="102"/>
    </location>
</feature>
<evidence type="ECO:0000256" key="4">
    <source>
        <dbReference type="ARBA" id="ARBA00022801"/>
    </source>
</evidence>
<dbReference type="RefSeq" id="WP_015860503.1">
    <property type="nucleotide sequence ID" value="NC_012796.1"/>
</dbReference>
<accession>C4XQD9</accession>
<comment type="cofactor">
    <cofactor evidence="1">
        <name>Zn(2+)</name>
        <dbReference type="ChEBI" id="CHEBI:29105"/>
    </cofactor>
</comment>
<evidence type="ECO:0000259" key="8">
    <source>
        <dbReference type="Pfam" id="PF01551"/>
    </source>
</evidence>
<sequence>MPYPPLGDPGRPIFSKHRRRSWRLLTLLGLAVLALAAVLGLARLTAPRAFLESLFQTASAPAPAPARSETNVAVVGNLFESPPETEPAVNAAPPEPEAPNAAHPDARTITGEIRPGQTLAGLLGRHAEPAKIAALADPEDFSFSNLRTGQPYRLTLRDRELVSFEYDINETETLVIDENDGELAARVETKQCEVRPALLTATVTSTLSEAVAASGGNLATALALADIFASDMDFSRDVQPGDTVRAVVEERYVEGRPAGLGRVLAARYTSGDKVLEGYGILGDKGRLEYYDAEGVPLRKTFLRAPLSFLRVTSGFTASRLHPILKVRKAHYGVDYAAPTGTPIWTVGDGVVIERGRNHAAGNYLTVRHGKTYVTRYNHLSRFAKGIAQGSRVVQGQVIGYVGATGYATGPHLDFRMYADGRPVNALDNDTAEATPLPRARLAEFREDALTYAAVLDGHKPPAALADALPAANGGM</sequence>
<keyword evidence="5" id="KW-0862">Zinc</keyword>
<dbReference type="HOGENOM" id="CLU_026846_4_0_7"/>
<evidence type="ECO:0000313" key="9">
    <source>
        <dbReference type="EMBL" id="BAH75304.1"/>
    </source>
</evidence>
<dbReference type="PANTHER" id="PTHR21666">
    <property type="entry name" value="PEPTIDASE-RELATED"/>
    <property type="match status" value="1"/>
</dbReference>
<dbReference type="InterPro" id="IPR016047">
    <property type="entry name" value="M23ase_b-sheet_dom"/>
</dbReference>
<evidence type="ECO:0000256" key="2">
    <source>
        <dbReference type="ARBA" id="ARBA00022670"/>
    </source>
</evidence>
<feature type="compositionally biased region" description="Low complexity" evidence="7">
    <location>
        <begin position="86"/>
        <end position="102"/>
    </location>
</feature>
<keyword evidence="10" id="KW-1185">Reference proteome</keyword>
<dbReference type="STRING" id="573370.DMR_18130"/>
<dbReference type="Proteomes" id="UP000009071">
    <property type="component" value="Chromosome"/>
</dbReference>
<dbReference type="AlphaFoldDB" id="C4XQD9"/>
<proteinExistence type="predicted"/>
<evidence type="ECO:0000256" key="5">
    <source>
        <dbReference type="ARBA" id="ARBA00022833"/>
    </source>
</evidence>
<dbReference type="OrthoDB" id="9815245at2"/>
<reference evidence="9 10" key="1">
    <citation type="journal article" date="2009" name="Genome Res.">
        <title>Whole genome sequence of Desulfovibrio magneticus strain RS-1 revealed common gene clusters in magnetotactic bacteria.</title>
        <authorList>
            <person name="Nakazawa H."/>
            <person name="Arakaki A."/>
            <person name="Narita-Yamada S."/>
            <person name="Yashiro I."/>
            <person name="Jinno K."/>
            <person name="Aoki N."/>
            <person name="Tsuruyama A."/>
            <person name="Okamura Y."/>
            <person name="Tanikawa S."/>
            <person name="Fujita N."/>
            <person name="Takeyama H."/>
            <person name="Matsunaga T."/>
        </authorList>
    </citation>
    <scope>NUCLEOTIDE SEQUENCE [LARGE SCALE GENOMIC DNA]</scope>
    <source>
        <strain evidence="10">ATCC 700980 / DSM 13731 / RS-1</strain>
    </source>
</reference>
<feature type="domain" description="M23ase beta-sheet core" evidence="8">
    <location>
        <begin position="329"/>
        <end position="424"/>
    </location>
</feature>
<dbReference type="InterPro" id="IPR050570">
    <property type="entry name" value="Cell_wall_metabolism_enzyme"/>
</dbReference>
<keyword evidence="2" id="KW-0645">Protease</keyword>